<dbReference type="PROSITE" id="PS00070">
    <property type="entry name" value="ALDEHYDE_DEHYDR_CYS"/>
    <property type="match status" value="1"/>
</dbReference>
<gene>
    <name evidence="8" type="ORF">IQ227_21870</name>
</gene>
<evidence type="ECO:0000256" key="1">
    <source>
        <dbReference type="ARBA" id="ARBA00011881"/>
    </source>
</evidence>
<feature type="active site" evidence="5">
    <location>
        <position position="254"/>
    </location>
</feature>
<dbReference type="InterPro" id="IPR029510">
    <property type="entry name" value="Ald_DH_CS_GLU"/>
</dbReference>
<dbReference type="InterPro" id="IPR015590">
    <property type="entry name" value="Aldehyde_DH_dom"/>
</dbReference>
<dbReference type="RefSeq" id="WP_193944027.1">
    <property type="nucleotide sequence ID" value="NZ_JADEWB010000189.1"/>
</dbReference>
<evidence type="ECO:0000256" key="5">
    <source>
        <dbReference type="PROSITE-ProRule" id="PRU10007"/>
    </source>
</evidence>
<evidence type="ECO:0000256" key="6">
    <source>
        <dbReference type="RuleBase" id="RU003345"/>
    </source>
</evidence>
<accession>A0ABR9VJ99</accession>
<dbReference type="EMBL" id="JADEWB010000189">
    <property type="protein sequence ID" value="MBE9238593.1"/>
    <property type="molecule type" value="Genomic_DNA"/>
</dbReference>
<evidence type="ECO:0000256" key="3">
    <source>
        <dbReference type="ARBA" id="ARBA00023027"/>
    </source>
</evidence>
<dbReference type="InterPro" id="IPR016161">
    <property type="entry name" value="Ald_DH/histidinol_DH"/>
</dbReference>
<dbReference type="InterPro" id="IPR016162">
    <property type="entry name" value="Ald_DH_N"/>
</dbReference>
<dbReference type="Proteomes" id="UP000606776">
    <property type="component" value="Unassembled WGS sequence"/>
</dbReference>
<dbReference type="EC" id="1.2.1.3" evidence="4"/>
<evidence type="ECO:0000256" key="2">
    <source>
        <dbReference type="ARBA" id="ARBA00023002"/>
    </source>
</evidence>
<dbReference type="SUPFAM" id="SSF53720">
    <property type="entry name" value="ALDH-like"/>
    <property type="match status" value="1"/>
</dbReference>
<protein>
    <recommendedName>
        <fullName evidence="4">aldehyde dehydrogenase (NAD(+))</fullName>
        <ecNumber evidence="4">1.2.1.3</ecNumber>
    </recommendedName>
</protein>
<dbReference type="Gene3D" id="3.40.605.10">
    <property type="entry name" value="Aldehyde Dehydrogenase, Chain A, domain 1"/>
    <property type="match status" value="1"/>
</dbReference>
<keyword evidence="2 6" id="KW-0560">Oxidoreductase</keyword>
<comment type="similarity">
    <text evidence="6">Belongs to the aldehyde dehydrogenase family.</text>
</comment>
<dbReference type="InterPro" id="IPR044638">
    <property type="entry name" value="ALDH7A1-like"/>
</dbReference>
<evidence type="ECO:0000313" key="8">
    <source>
        <dbReference type="EMBL" id="MBE9238593.1"/>
    </source>
</evidence>
<keyword evidence="3" id="KW-0520">NAD</keyword>
<organism evidence="8 9">
    <name type="scientific">Sphaerospermopsis aphanizomenoides LEGE 00250</name>
    <dbReference type="NCBI Taxonomy" id="2777972"/>
    <lineage>
        <taxon>Bacteria</taxon>
        <taxon>Bacillati</taxon>
        <taxon>Cyanobacteriota</taxon>
        <taxon>Cyanophyceae</taxon>
        <taxon>Nostocales</taxon>
        <taxon>Aphanizomenonaceae</taxon>
        <taxon>Sphaerospermopsis</taxon>
        <taxon>Sphaerospermopsis aphanizomenoides</taxon>
    </lineage>
</organism>
<keyword evidence="9" id="KW-1185">Reference proteome</keyword>
<evidence type="ECO:0000256" key="4">
    <source>
        <dbReference type="ARBA" id="ARBA00024226"/>
    </source>
</evidence>
<dbReference type="Gene3D" id="3.40.309.10">
    <property type="entry name" value="Aldehyde Dehydrogenase, Chain A, domain 2"/>
    <property type="match status" value="1"/>
</dbReference>
<proteinExistence type="inferred from homology"/>
<dbReference type="PROSITE" id="PS00687">
    <property type="entry name" value="ALDEHYDE_DEHYDR_GLU"/>
    <property type="match status" value="1"/>
</dbReference>
<reference evidence="8 9" key="1">
    <citation type="submission" date="2020-10" db="EMBL/GenBank/DDBJ databases">
        <authorList>
            <person name="Castelo-Branco R."/>
            <person name="Eusebio N."/>
            <person name="Adriana R."/>
            <person name="Vieira A."/>
            <person name="Brugerolle De Fraissinette N."/>
            <person name="Rezende De Castro R."/>
            <person name="Schneider M.P."/>
            <person name="Vasconcelos V."/>
            <person name="Leao P.N."/>
        </authorList>
    </citation>
    <scope>NUCLEOTIDE SEQUENCE [LARGE SCALE GENOMIC DNA]</scope>
    <source>
        <strain evidence="8 9">LEGE 00250</strain>
    </source>
</reference>
<comment type="caution">
    <text evidence="8">The sequence shown here is derived from an EMBL/GenBank/DDBJ whole genome shotgun (WGS) entry which is preliminary data.</text>
</comment>
<dbReference type="InterPro" id="IPR016163">
    <property type="entry name" value="Ald_DH_C"/>
</dbReference>
<feature type="domain" description="Aldehyde dehydrogenase" evidence="7">
    <location>
        <begin position="24"/>
        <end position="483"/>
    </location>
</feature>
<dbReference type="PANTHER" id="PTHR43521:SF1">
    <property type="entry name" value="ALPHA-AMINOADIPIC SEMIALDEHYDE DEHYDROGENASE"/>
    <property type="match status" value="1"/>
</dbReference>
<dbReference type="InterPro" id="IPR016160">
    <property type="entry name" value="Ald_DH_CS_CYS"/>
</dbReference>
<evidence type="ECO:0000259" key="7">
    <source>
        <dbReference type="Pfam" id="PF00171"/>
    </source>
</evidence>
<dbReference type="PANTHER" id="PTHR43521">
    <property type="entry name" value="ALPHA-AMINOADIPIC SEMIALDEHYDE DEHYDROGENASE"/>
    <property type="match status" value="1"/>
</dbReference>
<dbReference type="CDD" id="cd07131">
    <property type="entry name" value="ALDH_AldH-CAJ73105"/>
    <property type="match status" value="1"/>
</dbReference>
<sequence>MTTPLICQNYINGQWLHKPSLESHSLESRNPANKNEVVAIFPRSGIEDINAAVAAACQAYHSWRKVPAPARAEYIFRVGELLLENKEELAQLMSREMGKPLTEARGDVQEGIDCAFYSAGEGRRLFGQTTPSEMSNKFAMTVRMPIGVCALITPWNFPVAIPCWKAMPALVCGNTVILKPAEDTPACATKLIEIFASAGLPPGVINLVHGVGEEAGKALVEHPNIDLVSFTGSSETGAFVGATCGLTHKRVCLEMGGKNAQVVMEDADLELALDGAVWGAFGTTGQRCTATSRLILHRDIKEKFTNMLLERTNNLRLGAGTDSNIDIGPIINEKQLQRVKQYIDIAREQGAKILIGGEIATDGELVNGYFFEPTILDQVTPNMRVAQEEIFGPVVALIEISSFEEAIAILNDTNYGLSSSVYTRDINRAFTAMRDIEAGITYINGPTIGAEVHLPFGGVKQTGNGHREAGTTALDIFTEWKSVYVDFSGSLQRAQIDNRG</sequence>
<comment type="subunit">
    <text evidence="1">Homotetramer.</text>
</comment>
<evidence type="ECO:0000313" key="9">
    <source>
        <dbReference type="Proteomes" id="UP000606776"/>
    </source>
</evidence>
<dbReference type="Pfam" id="PF00171">
    <property type="entry name" value="Aldedh"/>
    <property type="match status" value="1"/>
</dbReference>
<name>A0ABR9VJ99_9CYAN</name>